<feature type="transmembrane region" description="Helical" evidence="1">
    <location>
        <begin position="58"/>
        <end position="78"/>
    </location>
</feature>
<protein>
    <recommendedName>
        <fullName evidence="2">DUF6533 domain-containing protein</fullName>
    </recommendedName>
</protein>
<dbReference type="EMBL" id="JARKIE010000063">
    <property type="protein sequence ID" value="KAJ7690720.1"/>
    <property type="molecule type" value="Genomic_DNA"/>
</dbReference>
<dbReference type="AlphaFoldDB" id="A0AAD7DJ09"/>
<comment type="caution">
    <text evidence="3">The sequence shown here is derived from an EMBL/GenBank/DDBJ whole genome shotgun (WGS) entry which is preliminary data.</text>
</comment>
<keyword evidence="1" id="KW-0812">Transmembrane</keyword>
<keyword evidence="4" id="KW-1185">Reference proteome</keyword>
<dbReference type="Proteomes" id="UP001221757">
    <property type="component" value="Unassembled WGS sequence"/>
</dbReference>
<feature type="transmembrane region" description="Helical" evidence="1">
    <location>
        <begin position="98"/>
        <end position="120"/>
    </location>
</feature>
<reference evidence="3" key="1">
    <citation type="submission" date="2023-03" db="EMBL/GenBank/DDBJ databases">
        <title>Massive genome expansion in bonnet fungi (Mycena s.s.) driven by repeated elements and novel gene families across ecological guilds.</title>
        <authorList>
            <consortium name="Lawrence Berkeley National Laboratory"/>
            <person name="Harder C.B."/>
            <person name="Miyauchi S."/>
            <person name="Viragh M."/>
            <person name="Kuo A."/>
            <person name="Thoen E."/>
            <person name="Andreopoulos B."/>
            <person name="Lu D."/>
            <person name="Skrede I."/>
            <person name="Drula E."/>
            <person name="Henrissat B."/>
            <person name="Morin E."/>
            <person name="Kohler A."/>
            <person name="Barry K."/>
            <person name="LaButti K."/>
            <person name="Morin E."/>
            <person name="Salamov A."/>
            <person name="Lipzen A."/>
            <person name="Mereny Z."/>
            <person name="Hegedus B."/>
            <person name="Baldrian P."/>
            <person name="Stursova M."/>
            <person name="Weitz H."/>
            <person name="Taylor A."/>
            <person name="Grigoriev I.V."/>
            <person name="Nagy L.G."/>
            <person name="Martin F."/>
            <person name="Kauserud H."/>
        </authorList>
    </citation>
    <scope>NUCLEOTIDE SEQUENCE</scope>
    <source>
        <strain evidence="3">CBHHK067</strain>
    </source>
</reference>
<evidence type="ECO:0000256" key="1">
    <source>
        <dbReference type="SAM" id="Phobius"/>
    </source>
</evidence>
<feature type="transmembrane region" description="Helical" evidence="1">
    <location>
        <begin position="238"/>
        <end position="258"/>
    </location>
</feature>
<feature type="transmembrane region" description="Helical" evidence="1">
    <location>
        <begin position="170"/>
        <end position="193"/>
    </location>
</feature>
<evidence type="ECO:0000313" key="4">
    <source>
        <dbReference type="Proteomes" id="UP001221757"/>
    </source>
</evidence>
<proteinExistence type="predicted"/>
<gene>
    <name evidence="3" type="ORF">B0H17DRAFT_586501</name>
</gene>
<sequence length="314" mass="35094">MQAENVLSSTPDTDKAFATQIVYESSVGALTLLLYDICITLDDEVKFVWPKPWSGLKFLFFFVRYIPLLVQIPLILIGSPALTPRFHFTPHACFIWQVYQGVATVLVYSAVDCVLILRVYALYHNNAIVRKLVLVAFGLEVSAMCVGLGFSLPTIQFDEICVVTHVSAALLIYGAATLLFQTFLFSLTAFKFVGALRAGWGDTPLVSLVMRDGTWAFLLLFAFVTGYAALYALKNHTFSGMLSGWLLTVFSFSGYRVLLNLNRLHDADTPRLPTSQTSTHASPFQFTTMADMTDRELDTSHSYELTMFRPTSHF</sequence>
<feature type="domain" description="DUF6533" evidence="2">
    <location>
        <begin position="26"/>
        <end position="69"/>
    </location>
</feature>
<evidence type="ECO:0000259" key="2">
    <source>
        <dbReference type="Pfam" id="PF20151"/>
    </source>
</evidence>
<keyword evidence="1" id="KW-1133">Transmembrane helix</keyword>
<feature type="transmembrane region" description="Helical" evidence="1">
    <location>
        <begin position="132"/>
        <end position="150"/>
    </location>
</feature>
<accession>A0AAD7DJ09</accession>
<dbReference type="Pfam" id="PF20151">
    <property type="entry name" value="DUF6533"/>
    <property type="match status" value="1"/>
</dbReference>
<organism evidence="3 4">
    <name type="scientific">Mycena rosella</name>
    <name type="common">Pink bonnet</name>
    <name type="synonym">Agaricus rosellus</name>
    <dbReference type="NCBI Taxonomy" id="1033263"/>
    <lineage>
        <taxon>Eukaryota</taxon>
        <taxon>Fungi</taxon>
        <taxon>Dikarya</taxon>
        <taxon>Basidiomycota</taxon>
        <taxon>Agaricomycotina</taxon>
        <taxon>Agaricomycetes</taxon>
        <taxon>Agaricomycetidae</taxon>
        <taxon>Agaricales</taxon>
        <taxon>Marasmiineae</taxon>
        <taxon>Mycenaceae</taxon>
        <taxon>Mycena</taxon>
    </lineage>
</organism>
<dbReference type="InterPro" id="IPR045340">
    <property type="entry name" value="DUF6533"/>
</dbReference>
<name>A0AAD7DJ09_MYCRO</name>
<keyword evidence="1" id="KW-0472">Membrane</keyword>
<feature type="transmembrane region" description="Helical" evidence="1">
    <location>
        <begin position="214"/>
        <end position="232"/>
    </location>
</feature>
<evidence type="ECO:0000313" key="3">
    <source>
        <dbReference type="EMBL" id="KAJ7690720.1"/>
    </source>
</evidence>